<feature type="transmembrane region" description="Helical" evidence="6">
    <location>
        <begin position="351"/>
        <end position="371"/>
    </location>
</feature>
<keyword evidence="2 6" id="KW-0812">Transmembrane</keyword>
<dbReference type="PANTHER" id="PTHR32234:SF3">
    <property type="entry name" value="SUPPRESSION OF COPPER SENSITIVITY PROTEIN"/>
    <property type="match status" value="1"/>
</dbReference>
<dbReference type="PANTHER" id="PTHR32234">
    <property type="entry name" value="THIOL:DISULFIDE INTERCHANGE PROTEIN DSBD"/>
    <property type="match status" value="1"/>
</dbReference>
<keyword evidence="10" id="KW-1185">Reference proteome</keyword>
<dbReference type="Pfam" id="PF11412">
    <property type="entry name" value="DsbD_N"/>
    <property type="match status" value="1"/>
</dbReference>
<evidence type="ECO:0000256" key="1">
    <source>
        <dbReference type="ARBA" id="ARBA00004141"/>
    </source>
</evidence>
<evidence type="ECO:0000256" key="3">
    <source>
        <dbReference type="ARBA" id="ARBA00022748"/>
    </source>
</evidence>
<dbReference type="Pfam" id="PF13899">
    <property type="entry name" value="Thioredoxin_7"/>
    <property type="match status" value="1"/>
</dbReference>
<keyword evidence="5 6" id="KW-0472">Membrane</keyword>
<dbReference type="GO" id="GO:0015035">
    <property type="term" value="F:protein-disulfide reductase activity"/>
    <property type="evidence" value="ECO:0007669"/>
    <property type="project" value="TreeGrafter"/>
</dbReference>
<comment type="subcellular location">
    <subcellularLocation>
        <location evidence="1">Membrane</location>
        <topology evidence="1">Multi-pass membrane protein</topology>
    </subcellularLocation>
</comment>
<dbReference type="InterPro" id="IPR028250">
    <property type="entry name" value="DsbDN"/>
</dbReference>
<dbReference type="GO" id="GO:0017004">
    <property type="term" value="P:cytochrome complex assembly"/>
    <property type="evidence" value="ECO:0007669"/>
    <property type="project" value="UniProtKB-KW"/>
</dbReference>
<feature type="transmembrane region" description="Helical" evidence="6">
    <location>
        <begin position="530"/>
        <end position="548"/>
    </location>
</feature>
<organism evidence="9 10">
    <name type="scientific">Vibrio casei</name>
    <dbReference type="NCBI Taxonomy" id="673372"/>
    <lineage>
        <taxon>Bacteria</taxon>
        <taxon>Pseudomonadati</taxon>
        <taxon>Pseudomonadota</taxon>
        <taxon>Gammaproteobacteria</taxon>
        <taxon>Vibrionales</taxon>
        <taxon>Vibrionaceae</taxon>
        <taxon>Vibrio</taxon>
    </lineage>
</organism>
<feature type="domain" description="Cytochrome C biogenesis protein transmembrane" evidence="7">
    <location>
        <begin position="308"/>
        <end position="521"/>
    </location>
</feature>
<dbReference type="GO" id="GO:0016020">
    <property type="term" value="C:membrane"/>
    <property type="evidence" value="ECO:0007669"/>
    <property type="project" value="UniProtKB-SubCell"/>
</dbReference>
<dbReference type="SUPFAM" id="SSF52833">
    <property type="entry name" value="Thioredoxin-like"/>
    <property type="match status" value="1"/>
</dbReference>
<keyword evidence="3" id="KW-0201">Cytochrome c-type biogenesis</keyword>
<evidence type="ECO:0000256" key="6">
    <source>
        <dbReference type="SAM" id="Phobius"/>
    </source>
</evidence>
<dbReference type="AlphaFoldDB" id="A0A368LKE2"/>
<dbReference type="GeneID" id="303187550"/>
<evidence type="ECO:0000256" key="2">
    <source>
        <dbReference type="ARBA" id="ARBA00022692"/>
    </source>
</evidence>
<dbReference type="RefSeq" id="WP_086960377.1">
    <property type="nucleotide sequence ID" value="NZ_FUKS01000028.1"/>
</dbReference>
<dbReference type="Proteomes" id="UP000252479">
    <property type="component" value="Unassembled WGS sequence"/>
</dbReference>
<evidence type="ECO:0000259" key="7">
    <source>
        <dbReference type="Pfam" id="PF02683"/>
    </source>
</evidence>
<feature type="transmembrane region" description="Helical" evidence="6">
    <location>
        <begin position="391"/>
        <end position="411"/>
    </location>
</feature>
<protein>
    <submittedName>
        <fullName evidence="9">Cytochrome C biogenesis protein</fullName>
    </submittedName>
</protein>
<dbReference type="Pfam" id="PF02683">
    <property type="entry name" value="DsbD_TM"/>
    <property type="match status" value="1"/>
</dbReference>
<dbReference type="InterPro" id="IPR003834">
    <property type="entry name" value="Cyt_c_assmbl_TM_dom"/>
</dbReference>
<evidence type="ECO:0000259" key="8">
    <source>
        <dbReference type="Pfam" id="PF11412"/>
    </source>
</evidence>
<dbReference type="CDD" id="cd02953">
    <property type="entry name" value="DsbDgamma"/>
    <property type="match status" value="1"/>
</dbReference>
<dbReference type="InterPro" id="IPR036249">
    <property type="entry name" value="Thioredoxin-like_sf"/>
</dbReference>
<feature type="transmembrane region" description="Helical" evidence="6">
    <location>
        <begin position="305"/>
        <end position="330"/>
    </location>
</feature>
<reference evidence="9 10" key="1">
    <citation type="journal article" date="2017" name="Elife">
        <title>Extensive horizontal gene transfer in cheese-associated bacteria.</title>
        <authorList>
            <person name="Bonham K.S."/>
            <person name="Wolfe B.E."/>
            <person name="Dutton R.J."/>
        </authorList>
    </citation>
    <scope>NUCLEOTIDE SEQUENCE [LARGE SCALE GENOMIC DNA]</scope>
    <source>
        <strain evidence="9 10">JB196</strain>
    </source>
</reference>
<feature type="transmembrane region" description="Helical" evidence="6">
    <location>
        <begin position="432"/>
        <end position="457"/>
    </location>
</feature>
<accession>A0A368LKE2</accession>
<evidence type="ECO:0000313" key="9">
    <source>
        <dbReference type="EMBL" id="RCS72369.1"/>
    </source>
</evidence>
<feature type="transmembrane region" description="Helical" evidence="6">
    <location>
        <begin position="555"/>
        <end position="576"/>
    </location>
</feature>
<name>A0A368LKE2_9VIBR</name>
<gene>
    <name evidence="9" type="ORF">CIK83_01395</name>
</gene>
<sequence>MQLFTVFTRLQPKLAKLSLGLLGLFVLFSSYVTAAPLTTGWIKAEQHPPVEVQFVLTGQVDANNNAAGFIEVKLADEWKTYWRSPGEGGVSPELDWQASSNINNVDWQWPYPQRFDVLGIETLGYKHDVVFPLSIKVENRHQPVNFKANLSLSSCSTVCVITDYPLELNFTPSDLKADPDAMRRYAQAVSLVPQTSSMLADTQAKWDAASNKLQVSLTSQQGWQQPDLFIDGKAENVADSSFSHPRLSIDGNQLTAWFDVSNWLGEPDLSGESIQVTIVDKQFMAEQTIALTDGSVSEASTGSSLLTMFAFALLGGLILNVMPCVLPVLGMKLTSVLSAERQQKSQVRMQFLASAAGIISSFWLIAASLAILKWSGQSIGWGIQFQSAGFLGLMVLVTAIFGANMLGLFELRLPSSLNTWMATKGSNKHSGHFIQGMFATLLATPCSAPFLGTAVAFALGASWATLFLIFTGLGIGMALPWLLVALRPSLALKLPKPGKWMNRLKIIFGLMMLATCVWLISLLSSHLSTGLLWAFSLVALILLIWRCVNVFGARAVGISVSLGLIATSIVFLIASLTADYWRSPLPAELSWQPLDTLAIQQQVTAGNTVFVDVTADWCITCKANKIGVLLQQPVYDALQQDKIVRMQGDWTVPNPKVSEYLQSYNRFGVPFNIVYGPQAPQGIALPVIYSSNDVMQAIEKASGGVQ</sequence>
<keyword evidence="4 6" id="KW-1133">Transmembrane helix</keyword>
<evidence type="ECO:0000256" key="5">
    <source>
        <dbReference type="ARBA" id="ARBA00023136"/>
    </source>
</evidence>
<dbReference type="Gene3D" id="3.40.30.10">
    <property type="entry name" value="Glutaredoxin"/>
    <property type="match status" value="1"/>
</dbReference>
<feature type="transmembrane region" description="Helical" evidence="6">
    <location>
        <begin position="463"/>
        <end position="486"/>
    </location>
</feature>
<comment type="caution">
    <text evidence="9">The sequence shown here is derived from an EMBL/GenBank/DDBJ whole genome shotgun (WGS) entry which is preliminary data.</text>
</comment>
<dbReference type="EMBL" id="QPGL01000001">
    <property type="protein sequence ID" value="RCS72369.1"/>
    <property type="molecule type" value="Genomic_DNA"/>
</dbReference>
<feature type="domain" description="Thiol:disulfide interchange protein DsbD N-terminal" evidence="8">
    <location>
        <begin position="60"/>
        <end position="167"/>
    </location>
</feature>
<dbReference type="GO" id="GO:0045454">
    <property type="term" value="P:cell redox homeostasis"/>
    <property type="evidence" value="ECO:0007669"/>
    <property type="project" value="TreeGrafter"/>
</dbReference>
<evidence type="ECO:0000256" key="4">
    <source>
        <dbReference type="ARBA" id="ARBA00022989"/>
    </source>
</evidence>
<evidence type="ECO:0000313" key="10">
    <source>
        <dbReference type="Proteomes" id="UP000252479"/>
    </source>
</evidence>
<proteinExistence type="predicted"/>
<dbReference type="InterPro" id="IPR035671">
    <property type="entry name" value="DsbD_gamma"/>
</dbReference>
<feature type="transmembrane region" description="Helical" evidence="6">
    <location>
        <begin position="506"/>
        <end position="524"/>
    </location>
</feature>